<dbReference type="InterPro" id="IPR023578">
    <property type="entry name" value="Ras_GEF_dom_sf"/>
</dbReference>
<comment type="caution">
    <text evidence="6">The sequence shown here is derived from an EMBL/GenBank/DDBJ whole genome shotgun (WGS) entry which is preliminary data.</text>
</comment>
<dbReference type="PROSITE" id="PS50212">
    <property type="entry name" value="RASGEF_NTER"/>
    <property type="match status" value="1"/>
</dbReference>
<sequence length="583" mass="66383">DLSLDKMNGNIPSTKGINRKSDGSRDSFASALHTSGLGGLDMDSQPLEPFTTEAELNKILEDDDAFSEDSLDSQGEFPNSKVSARSSMPNLPPENHTEIIAQIQRSITSPDFETAPPSTKQDKLKKFFGEEAAAEAATAGKSTINDTPTFLGYDYDPAEIVVNMEGDVKGGTLTALTERLTSHKYLDTNFNGTFLLTYRSFCTTDELLGLLEARYNLQPPNDLTEEQLQLWYEQKLKLVRLRVFNVLKNWIETYFIDEDNMVLERLQRFANITMRDTLSFSADQLDKLIKKRQETDDQGGLRKMVLNLGVQAPAPIVPKNMKRLKLLDIDSLELARQLTILDFKLYSSIRPIECLNKAWSKDDDRGDIAVNVKSSIEFCNQVTAWVTDTILSQNEIRKRTNVIKYWVQVAERCRQLNNFNTCMAILSAFDNSAIGRLRRTWDIVGARTQHTLAYIRKLMGANKNFTEYREIIHSINPPCIPFLGIYLQDLTFIEDGNSDYLKKSKSLINFSKRMKTAEVIREIQQYQSAPYALEPVKEIQYVIHLNLQNSRDEDTLYALSCALEPREREDEKIARLLQESGFL</sequence>
<feature type="region of interest" description="Disordered" evidence="3">
    <location>
        <begin position="1"/>
        <end position="49"/>
    </location>
</feature>
<dbReference type="GO" id="GO:0005085">
    <property type="term" value="F:guanyl-nucleotide exchange factor activity"/>
    <property type="evidence" value="ECO:0007669"/>
    <property type="project" value="UniProtKB-KW"/>
</dbReference>
<evidence type="ECO:0008006" key="8">
    <source>
        <dbReference type="Google" id="ProtNLM"/>
    </source>
</evidence>
<evidence type="ECO:0000256" key="2">
    <source>
        <dbReference type="PROSITE-ProRule" id="PRU00168"/>
    </source>
</evidence>
<dbReference type="InterPro" id="IPR036964">
    <property type="entry name" value="RASGEF_cat_dom_sf"/>
</dbReference>
<dbReference type="Pfam" id="PF00618">
    <property type="entry name" value="RasGEF_N"/>
    <property type="match status" value="1"/>
</dbReference>
<dbReference type="SUPFAM" id="SSF48366">
    <property type="entry name" value="Ras GEF"/>
    <property type="match status" value="1"/>
</dbReference>
<dbReference type="SMART" id="SM00147">
    <property type="entry name" value="RasGEF"/>
    <property type="match status" value="1"/>
</dbReference>
<dbReference type="Proteomes" id="UP000654370">
    <property type="component" value="Unassembled WGS sequence"/>
</dbReference>
<dbReference type="PROSITE" id="PS50009">
    <property type="entry name" value="RASGEF_CAT"/>
    <property type="match status" value="1"/>
</dbReference>
<dbReference type="SMART" id="SM00229">
    <property type="entry name" value="RasGEFN"/>
    <property type="match status" value="1"/>
</dbReference>
<evidence type="ECO:0000313" key="6">
    <source>
        <dbReference type="EMBL" id="KAG2172320.1"/>
    </source>
</evidence>
<dbReference type="InterPro" id="IPR019804">
    <property type="entry name" value="Ras_G-nucl-exch_fac_CS"/>
</dbReference>
<keyword evidence="7" id="KW-1185">Reference proteome</keyword>
<accession>A0A8H7PE95</accession>
<feature type="non-terminal residue" evidence="6">
    <location>
        <position position="1"/>
    </location>
</feature>
<dbReference type="PANTHER" id="PTHR23113:SF368">
    <property type="entry name" value="CELL DIVISION CONTROL PROTEIN 25"/>
    <property type="match status" value="1"/>
</dbReference>
<dbReference type="GO" id="GO:0007265">
    <property type="term" value="P:Ras protein signal transduction"/>
    <property type="evidence" value="ECO:0007669"/>
    <property type="project" value="TreeGrafter"/>
</dbReference>
<dbReference type="PANTHER" id="PTHR23113">
    <property type="entry name" value="GUANINE NUCLEOTIDE EXCHANGE FACTOR"/>
    <property type="match status" value="1"/>
</dbReference>
<feature type="domain" description="N-terminal Ras-GEF" evidence="5">
    <location>
        <begin position="164"/>
        <end position="293"/>
    </location>
</feature>
<dbReference type="CDD" id="cd00155">
    <property type="entry name" value="RasGEF"/>
    <property type="match status" value="1"/>
</dbReference>
<proteinExistence type="predicted"/>
<gene>
    <name evidence="6" type="ORF">INT43_004862</name>
</gene>
<feature type="compositionally biased region" description="Acidic residues" evidence="3">
    <location>
        <begin position="61"/>
        <end position="71"/>
    </location>
</feature>
<feature type="region of interest" description="Disordered" evidence="3">
    <location>
        <begin position="61"/>
        <end position="91"/>
    </location>
</feature>
<feature type="compositionally biased region" description="Polar residues" evidence="3">
    <location>
        <begin position="72"/>
        <end position="89"/>
    </location>
</feature>
<dbReference type="Pfam" id="PF00617">
    <property type="entry name" value="RasGEF"/>
    <property type="match status" value="1"/>
</dbReference>
<dbReference type="InterPro" id="IPR001895">
    <property type="entry name" value="RASGEF_cat_dom"/>
</dbReference>
<reference evidence="6" key="1">
    <citation type="submission" date="2020-12" db="EMBL/GenBank/DDBJ databases">
        <title>Metabolic potential, ecology and presence of endohyphal bacteria is reflected in genomic diversity of Mucoromycotina.</title>
        <authorList>
            <person name="Muszewska A."/>
            <person name="Okrasinska A."/>
            <person name="Steczkiewicz K."/>
            <person name="Drgas O."/>
            <person name="Orlowska M."/>
            <person name="Perlinska-Lenart U."/>
            <person name="Aleksandrzak-Piekarczyk T."/>
            <person name="Szatraj K."/>
            <person name="Zielenkiewicz U."/>
            <person name="Pilsyk S."/>
            <person name="Malc E."/>
            <person name="Mieczkowski P."/>
            <person name="Kruszewska J.S."/>
            <person name="Biernat P."/>
            <person name="Pawlowska J."/>
        </authorList>
    </citation>
    <scope>NUCLEOTIDE SEQUENCE</scope>
    <source>
        <strain evidence="6">WA0000067209</strain>
    </source>
</reference>
<evidence type="ECO:0000313" key="7">
    <source>
        <dbReference type="Proteomes" id="UP000654370"/>
    </source>
</evidence>
<organism evidence="6 7">
    <name type="scientific">Mortierella isabellina</name>
    <name type="common">Filamentous fungus</name>
    <name type="synonym">Umbelopsis isabellina</name>
    <dbReference type="NCBI Taxonomy" id="91625"/>
    <lineage>
        <taxon>Eukaryota</taxon>
        <taxon>Fungi</taxon>
        <taxon>Fungi incertae sedis</taxon>
        <taxon>Mucoromycota</taxon>
        <taxon>Mucoromycotina</taxon>
        <taxon>Umbelopsidomycetes</taxon>
        <taxon>Umbelopsidales</taxon>
        <taxon>Umbelopsidaceae</taxon>
        <taxon>Umbelopsis</taxon>
    </lineage>
</organism>
<dbReference type="EMBL" id="JAEPQZ010000017">
    <property type="protein sequence ID" value="KAG2172320.1"/>
    <property type="molecule type" value="Genomic_DNA"/>
</dbReference>
<dbReference type="InterPro" id="IPR008937">
    <property type="entry name" value="Ras-like_GEF"/>
</dbReference>
<name>A0A8H7PE95_MORIS</name>
<evidence type="ECO:0000259" key="5">
    <source>
        <dbReference type="PROSITE" id="PS50212"/>
    </source>
</evidence>
<dbReference type="GO" id="GO:0005886">
    <property type="term" value="C:plasma membrane"/>
    <property type="evidence" value="ECO:0007669"/>
    <property type="project" value="TreeGrafter"/>
</dbReference>
<dbReference type="PROSITE" id="PS00720">
    <property type="entry name" value="RASGEF"/>
    <property type="match status" value="1"/>
</dbReference>
<dbReference type="Gene3D" id="1.20.870.10">
    <property type="entry name" value="Son of sevenless (SoS) protein Chain: S domain 1"/>
    <property type="match status" value="1"/>
</dbReference>
<evidence type="ECO:0000256" key="1">
    <source>
        <dbReference type="ARBA" id="ARBA00022658"/>
    </source>
</evidence>
<dbReference type="Gene3D" id="1.10.840.10">
    <property type="entry name" value="Ras guanine-nucleotide exchange factors catalytic domain"/>
    <property type="match status" value="1"/>
</dbReference>
<evidence type="ECO:0000259" key="4">
    <source>
        <dbReference type="PROSITE" id="PS50009"/>
    </source>
</evidence>
<protein>
    <recommendedName>
        <fullName evidence="8">Ras GEF</fullName>
    </recommendedName>
</protein>
<evidence type="ECO:0000256" key="3">
    <source>
        <dbReference type="SAM" id="MobiDB-lite"/>
    </source>
</evidence>
<dbReference type="CDD" id="cd06224">
    <property type="entry name" value="REM"/>
    <property type="match status" value="1"/>
</dbReference>
<dbReference type="OrthoDB" id="546434at2759"/>
<dbReference type="InterPro" id="IPR000651">
    <property type="entry name" value="Ras-like_Gua-exchang_fac_N"/>
</dbReference>
<keyword evidence="1 2" id="KW-0344">Guanine-nucleotide releasing factor</keyword>
<feature type="domain" description="Ras-GEF" evidence="4">
    <location>
        <begin position="330"/>
        <end position="566"/>
    </location>
</feature>
<dbReference type="AlphaFoldDB" id="A0A8H7PE95"/>